<sequence length="95" mass="10674">MFIALNFFEALQHYEEAGLQAIELELAHTLAYREAIEAAEGKTAEIRKAKADEATAIQLAELRRAQLKERAHFQVVLHYRGQGAPEKPAFLQPDA</sequence>
<dbReference type="RefSeq" id="WP_394849664.1">
    <property type="nucleotide sequence ID" value="NZ_CP089982.1"/>
</dbReference>
<organism evidence="1 2">
    <name type="scientific">Pendulispora brunnea</name>
    <dbReference type="NCBI Taxonomy" id="2905690"/>
    <lineage>
        <taxon>Bacteria</taxon>
        <taxon>Pseudomonadati</taxon>
        <taxon>Myxococcota</taxon>
        <taxon>Myxococcia</taxon>
        <taxon>Myxococcales</taxon>
        <taxon>Sorangiineae</taxon>
        <taxon>Pendulisporaceae</taxon>
        <taxon>Pendulispora</taxon>
    </lineage>
</organism>
<evidence type="ECO:0000313" key="2">
    <source>
        <dbReference type="Proteomes" id="UP001379533"/>
    </source>
</evidence>
<keyword evidence="2" id="KW-1185">Reference proteome</keyword>
<accession>A0ABZ2KLV1</accession>
<dbReference type="EMBL" id="CP089982">
    <property type="protein sequence ID" value="WXA99034.1"/>
    <property type="molecule type" value="Genomic_DNA"/>
</dbReference>
<protein>
    <submittedName>
        <fullName evidence="1">Uncharacterized protein</fullName>
    </submittedName>
</protein>
<evidence type="ECO:0000313" key="1">
    <source>
        <dbReference type="EMBL" id="WXA99034.1"/>
    </source>
</evidence>
<dbReference type="Proteomes" id="UP001379533">
    <property type="component" value="Chromosome"/>
</dbReference>
<gene>
    <name evidence="1" type="ORF">LZC95_19705</name>
</gene>
<reference evidence="1 2" key="1">
    <citation type="submission" date="2021-12" db="EMBL/GenBank/DDBJ databases">
        <title>Discovery of the Pendulisporaceae a myxobacterial family with distinct sporulation behavior and unique specialized metabolism.</title>
        <authorList>
            <person name="Garcia R."/>
            <person name="Popoff A."/>
            <person name="Bader C.D."/>
            <person name="Loehr J."/>
            <person name="Walesch S."/>
            <person name="Walt C."/>
            <person name="Boldt J."/>
            <person name="Bunk B."/>
            <person name="Haeckl F.J.F.P.J."/>
            <person name="Gunesch A.P."/>
            <person name="Birkelbach J."/>
            <person name="Nuebel U."/>
            <person name="Pietschmann T."/>
            <person name="Bach T."/>
            <person name="Mueller R."/>
        </authorList>
    </citation>
    <scope>NUCLEOTIDE SEQUENCE [LARGE SCALE GENOMIC DNA]</scope>
    <source>
        <strain evidence="1 2">MSr12523</strain>
    </source>
</reference>
<name>A0ABZ2KLV1_9BACT</name>
<proteinExistence type="predicted"/>